<evidence type="ECO:0008006" key="12">
    <source>
        <dbReference type="Google" id="ProtNLM"/>
    </source>
</evidence>
<comment type="cofactor">
    <cofactor evidence="1">
        <name>heme</name>
        <dbReference type="ChEBI" id="CHEBI:30413"/>
    </cofactor>
</comment>
<dbReference type="Gene3D" id="1.10.630.10">
    <property type="entry name" value="Cytochrome P450"/>
    <property type="match status" value="1"/>
</dbReference>
<evidence type="ECO:0000256" key="4">
    <source>
        <dbReference type="ARBA" id="ARBA00022723"/>
    </source>
</evidence>
<dbReference type="Pfam" id="PF00067">
    <property type="entry name" value="p450"/>
    <property type="match status" value="1"/>
</dbReference>
<dbReference type="InterPro" id="IPR050196">
    <property type="entry name" value="Cytochrome_P450_Monoox"/>
</dbReference>
<dbReference type="PRINTS" id="PR00385">
    <property type="entry name" value="P450"/>
</dbReference>
<dbReference type="PROSITE" id="PS00086">
    <property type="entry name" value="CYTOCHROME_P450"/>
    <property type="match status" value="1"/>
</dbReference>
<dbReference type="PANTHER" id="PTHR24291:SF187">
    <property type="entry name" value="CYTOCHROME P450 4AE1-RELATED"/>
    <property type="match status" value="1"/>
</dbReference>
<dbReference type="InterPro" id="IPR002401">
    <property type="entry name" value="Cyt_P450_E_grp-I"/>
</dbReference>
<keyword evidence="3 8" id="KW-0349">Heme</keyword>
<evidence type="ECO:0000256" key="8">
    <source>
        <dbReference type="RuleBase" id="RU000461"/>
    </source>
</evidence>
<keyword evidence="9" id="KW-1133">Transmembrane helix</keyword>
<sequence length="502" mass="57778">MFNLAVFFALLVVGLVRFFINRSKLQQLAKNLAGPKPAFLVGNLLQFPKDIGGILRRMVHYHEEFGADVVTWGIGNTLKFNISSTQNVEKVLMAKTVQKSLSYSFIEPWLGKGLLTSSGRKWFQRRKTITPTFHFKILEGFVEVFNRNADTLIDKLKVHDGGAEFDIYSYVSLYALDSICETAMGVQVRAQDDPENEYVRDVNRMTELILLRIFCFLGMFPTLYWYLHPNAWEQRRLVQRLHKFTDAVIWKRREQLMNGHQEGEVENCTESKKKQTFLDLLLCMTIDGQPLSNEDIREEVDTFMFGGHDTTSSAISFTIMQLALHQDIQDKLYMEFMSILKGSNSKTTNLTYNDIQEFKYLDLIVKESLRLLPPISYVGRKLTEDTELNGATIPAGQDIFIPIYMVHRNPKVYPDPERFIPERFADNGDQNRRGPYDYIPFSIGSRNCIGQKYGMLQLKMTVVRLIANYRVLPSETTGSVKLRTDLVLRPECGIPIKIVARD</sequence>
<evidence type="ECO:0000313" key="10">
    <source>
        <dbReference type="EnsemblMetazoa" id="AALFPA23_004186.P5013"/>
    </source>
</evidence>
<name>A0ABM1XZ44_AEDAL</name>
<reference evidence="11" key="1">
    <citation type="journal article" date="2015" name="Proc. Natl. Acad. Sci. U.S.A.">
        <title>Genome sequence of the Asian Tiger mosquito, Aedes albopictus, reveals insights into its biology, genetics, and evolution.</title>
        <authorList>
            <person name="Chen X.G."/>
            <person name="Jiang X."/>
            <person name="Gu J."/>
            <person name="Xu M."/>
            <person name="Wu Y."/>
            <person name="Deng Y."/>
            <person name="Zhang C."/>
            <person name="Bonizzoni M."/>
            <person name="Dermauw W."/>
            <person name="Vontas J."/>
            <person name="Armbruster P."/>
            <person name="Huang X."/>
            <person name="Yang Y."/>
            <person name="Zhang H."/>
            <person name="He W."/>
            <person name="Peng H."/>
            <person name="Liu Y."/>
            <person name="Wu K."/>
            <person name="Chen J."/>
            <person name="Lirakis M."/>
            <person name="Topalis P."/>
            <person name="Van Leeuwen T."/>
            <person name="Hall A.B."/>
            <person name="Jiang X."/>
            <person name="Thorpe C."/>
            <person name="Mueller R.L."/>
            <person name="Sun C."/>
            <person name="Waterhouse R.M."/>
            <person name="Yan G."/>
            <person name="Tu Z.J."/>
            <person name="Fang X."/>
            <person name="James A.A."/>
        </authorList>
    </citation>
    <scope>NUCLEOTIDE SEQUENCE [LARGE SCALE GENOMIC DNA]</scope>
    <source>
        <strain evidence="11">Foshan</strain>
    </source>
</reference>
<dbReference type="CDD" id="cd20628">
    <property type="entry name" value="CYP4"/>
    <property type="match status" value="1"/>
</dbReference>
<protein>
    <recommendedName>
        <fullName evidence="12">Cytochrome</fullName>
    </recommendedName>
</protein>
<organism evidence="10 11">
    <name type="scientific">Aedes albopictus</name>
    <name type="common">Asian tiger mosquito</name>
    <name type="synonym">Stegomyia albopicta</name>
    <dbReference type="NCBI Taxonomy" id="7160"/>
    <lineage>
        <taxon>Eukaryota</taxon>
        <taxon>Metazoa</taxon>
        <taxon>Ecdysozoa</taxon>
        <taxon>Arthropoda</taxon>
        <taxon>Hexapoda</taxon>
        <taxon>Insecta</taxon>
        <taxon>Pterygota</taxon>
        <taxon>Neoptera</taxon>
        <taxon>Endopterygota</taxon>
        <taxon>Diptera</taxon>
        <taxon>Nematocera</taxon>
        <taxon>Culicoidea</taxon>
        <taxon>Culicidae</taxon>
        <taxon>Culicinae</taxon>
        <taxon>Aedini</taxon>
        <taxon>Aedes</taxon>
        <taxon>Stegomyia</taxon>
    </lineage>
</organism>
<dbReference type="PANTHER" id="PTHR24291">
    <property type="entry name" value="CYTOCHROME P450 FAMILY 4"/>
    <property type="match status" value="1"/>
</dbReference>
<keyword evidence="6 8" id="KW-0408">Iron</keyword>
<dbReference type="GeneID" id="109401104"/>
<reference evidence="10" key="2">
    <citation type="submission" date="2025-05" db="UniProtKB">
        <authorList>
            <consortium name="EnsemblMetazoa"/>
        </authorList>
    </citation>
    <scope>IDENTIFICATION</scope>
    <source>
        <strain evidence="10">Foshan</strain>
    </source>
</reference>
<dbReference type="PRINTS" id="PR00463">
    <property type="entry name" value="EP450I"/>
</dbReference>
<evidence type="ECO:0000256" key="6">
    <source>
        <dbReference type="ARBA" id="ARBA00023004"/>
    </source>
</evidence>
<keyword evidence="9" id="KW-0812">Transmembrane</keyword>
<evidence type="ECO:0000313" key="11">
    <source>
        <dbReference type="Proteomes" id="UP000069940"/>
    </source>
</evidence>
<dbReference type="EnsemblMetazoa" id="AALFPA23_004186.R5013">
    <property type="protein sequence ID" value="AALFPA23_004186.P5013"/>
    <property type="gene ID" value="AALFPA23_004186"/>
</dbReference>
<keyword evidence="4 8" id="KW-0479">Metal-binding</keyword>
<dbReference type="InterPro" id="IPR036396">
    <property type="entry name" value="Cyt_P450_sf"/>
</dbReference>
<keyword evidence="9" id="KW-0472">Membrane</keyword>
<evidence type="ECO:0000256" key="5">
    <source>
        <dbReference type="ARBA" id="ARBA00023002"/>
    </source>
</evidence>
<feature type="transmembrane region" description="Helical" evidence="9">
    <location>
        <begin position="209"/>
        <end position="227"/>
    </location>
</feature>
<dbReference type="RefSeq" id="XP_019529131.3">
    <property type="nucleotide sequence ID" value="XM_019673586.3"/>
</dbReference>
<evidence type="ECO:0000256" key="1">
    <source>
        <dbReference type="ARBA" id="ARBA00001971"/>
    </source>
</evidence>
<evidence type="ECO:0000256" key="7">
    <source>
        <dbReference type="ARBA" id="ARBA00023033"/>
    </source>
</evidence>
<comment type="similarity">
    <text evidence="2 8">Belongs to the cytochrome P450 family.</text>
</comment>
<keyword evidence="5 8" id="KW-0560">Oxidoreductase</keyword>
<proteinExistence type="inferred from homology"/>
<dbReference type="InterPro" id="IPR017972">
    <property type="entry name" value="Cyt_P450_CS"/>
</dbReference>
<dbReference type="InterPro" id="IPR001128">
    <property type="entry name" value="Cyt_P450"/>
</dbReference>
<keyword evidence="7 8" id="KW-0503">Monooxygenase</keyword>
<evidence type="ECO:0000256" key="9">
    <source>
        <dbReference type="SAM" id="Phobius"/>
    </source>
</evidence>
<dbReference type="Proteomes" id="UP000069940">
    <property type="component" value="Unassembled WGS sequence"/>
</dbReference>
<evidence type="ECO:0000256" key="2">
    <source>
        <dbReference type="ARBA" id="ARBA00010617"/>
    </source>
</evidence>
<accession>A0ABM1XZ44</accession>
<keyword evidence="11" id="KW-1185">Reference proteome</keyword>
<dbReference type="SUPFAM" id="SSF48264">
    <property type="entry name" value="Cytochrome P450"/>
    <property type="match status" value="1"/>
</dbReference>
<evidence type="ECO:0000256" key="3">
    <source>
        <dbReference type="ARBA" id="ARBA00022617"/>
    </source>
</evidence>